<dbReference type="PANTHER" id="PTHR16223:SF238">
    <property type="entry name" value="TRANSCRIPTION FACTOR BHLH114"/>
    <property type="match status" value="1"/>
</dbReference>
<dbReference type="InterPro" id="IPR045843">
    <property type="entry name" value="IND-like"/>
</dbReference>
<accession>A0A6P8DUE5</accession>
<dbReference type="InterPro" id="IPR036638">
    <property type="entry name" value="HLH_DNA-bd_sf"/>
</dbReference>
<dbReference type="GO" id="GO:0000981">
    <property type="term" value="F:DNA-binding transcription factor activity, RNA polymerase II-specific"/>
    <property type="evidence" value="ECO:0007669"/>
    <property type="project" value="TreeGrafter"/>
</dbReference>
<comment type="subcellular location">
    <subcellularLocation>
        <location evidence="1">Nucleus</location>
    </subcellularLocation>
</comment>
<evidence type="ECO:0000256" key="4">
    <source>
        <dbReference type="ARBA" id="ARBA00023163"/>
    </source>
</evidence>
<dbReference type="GeneID" id="116207068"/>
<sequence>MAEEMGTGIYCGGDLWDRSRSMPLVSPSSAPFCMTGVFDDIYTGNFDRSISYCSGNIKSRSSRETSSDSPTRVFGSDLKIGPADFPITGPSLALIWNHGSNGTADENDNVDTILQEDMDSSQIQDWSPKSFPSNGILDDDSSGNAFKHINQELSNNLDQSGPAKCTSPPCQQGFSTNTFAFGYSPSSIIQSFMEPQEITGNHSSMMNYQSSLFKTLFENKSQAMGTGLFPFSSNASPGQLVTFPAASSPSQLAMPLVSEKVACHNDLVMKLSNEDARDTASVVKEGEYEPVYKRPRIDAPLPTFKVRKEKLGDRVTALQQLVSPFGKTDTASVLHEAVGYIKFLHDQLTGLITQHLKNGASIHNQHQASEEFKDGEEPKQDLRSQGLCLVPISTMSAVANETRADHIWMSKLLGGPLL</sequence>
<dbReference type="PANTHER" id="PTHR16223">
    <property type="entry name" value="TRANSCRIPTION FACTOR BHLH83-RELATED"/>
    <property type="match status" value="1"/>
</dbReference>
<keyword evidence="7" id="KW-1185">Reference proteome</keyword>
<evidence type="ECO:0000313" key="8">
    <source>
        <dbReference type="RefSeq" id="XP_031395788.1"/>
    </source>
</evidence>
<keyword evidence="4" id="KW-0804">Transcription</keyword>
<dbReference type="Proteomes" id="UP000515151">
    <property type="component" value="Chromosome 5"/>
</dbReference>
<evidence type="ECO:0000256" key="3">
    <source>
        <dbReference type="ARBA" id="ARBA00023125"/>
    </source>
</evidence>
<protein>
    <submittedName>
        <fullName evidence="8">Transcription factor bHLH112-like</fullName>
    </submittedName>
</protein>
<name>A0A6P8DUE5_PUNGR</name>
<proteinExistence type="predicted"/>
<reference evidence="7" key="1">
    <citation type="journal article" date="2020" name="Plant Biotechnol. J.">
        <title>The pomegranate (Punica granatum L.) draft genome dissects genetic divergence between soft- and hard-seeded cultivars.</title>
        <authorList>
            <person name="Luo X."/>
            <person name="Li H."/>
            <person name="Wu Z."/>
            <person name="Yao W."/>
            <person name="Zhao P."/>
            <person name="Cao D."/>
            <person name="Yu H."/>
            <person name="Li K."/>
            <person name="Poudel K."/>
            <person name="Zhao D."/>
            <person name="Zhang F."/>
            <person name="Xia X."/>
            <person name="Chen L."/>
            <person name="Wang Q."/>
            <person name="Jing D."/>
            <person name="Cao S."/>
        </authorList>
    </citation>
    <scope>NUCLEOTIDE SEQUENCE [LARGE SCALE GENOMIC DNA]</scope>
    <source>
        <strain evidence="7">cv. Tunisia</strain>
    </source>
</reference>
<dbReference type="SUPFAM" id="SSF47459">
    <property type="entry name" value="HLH, helix-loop-helix DNA-binding domain"/>
    <property type="match status" value="1"/>
</dbReference>
<keyword evidence="2" id="KW-0805">Transcription regulation</keyword>
<dbReference type="RefSeq" id="XP_031395788.1">
    <property type="nucleotide sequence ID" value="XM_031539928.1"/>
</dbReference>
<dbReference type="InterPro" id="IPR045239">
    <property type="entry name" value="bHLH95_bHLH"/>
</dbReference>
<keyword evidence="3" id="KW-0238">DNA-binding</keyword>
<dbReference type="GO" id="GO:0000978">
    <property type="term" value="F:RNA polymerase II cis-regulatory region sequence-specific DNA binding"/>
    <property type="evidence" value="ECO:0007669"/>
    <property type="project" value="TreeGrafter"/>
</dbReference>
<evidence type="ECO:0000256" key="1">
    <source>
        <dbReference type="ARBA" id="ARBA00004123"/>
    </source>
</evidence>
<organism evidence="7 8">
    <name type="scientific">Punica granatum</name>
    <name type="common">Pomegranate</name>
    <dbReference type="NCBI Taxonomy" id="22663"/>
    <lineage>
        <taxon>Eukaryota</taxon>
        <taxon>Viridiplantae</taxon>
        <taxon>Streptophyta</taxon>
        <taxon>Embryophyta</taxon>
        <taxon>Tracheophyta</taxon>
        <taxon>Spermatophyta</taxon>
        <taxon>Magnoliopsida</taxon>
        <taxon>eudicotyledons</taxon>
        <taxon>Gunneridae</taxon>
        <taxon>Pentapetalae</taxon>
        <taxon>rosids</taxon>
        <taxon>malvids</taxon>
        <taxon>Myrtales</taxon>
        <taxon>Lythraceae</taxon>
        <taxon>Punica</taxon>
    </lineage>
</organism>
<dbReference type="GO" id="GO:0046983">
    <property type="term" value="F:protein dimerization activity"/>
    <property type="evidence" value="ECO:0007669"/>
    <property type="project" value="InterPro"/>
</dbReference>
<evidence type="ECO:0000259" key="6">
    <source>
        <dbReference type="PROSITE" id="PS50888"/>
    </source>
</evidence>
<dbReference type="GO" id="GO:0005634">
    <property type="term" value="C:nucleus"/>
    <property type="evidence" value="ECO:0007669"/>
    <property type="project" value="UniProtKB-SubCell"/>
</dbReference>
<feature type="domain" description="BHLH" evidence="6">
    <location>
        <begin position="295"/>
        <end position="344"/>
    </location>
</feature>
<dbReference type="PROSITE" id="PS50888">
    <property type="entry name" value="BHLH"/>
    <property type="match status" value="1"/>
</dbReference>
<dbReference type="AlphaFoldDB" id="A0A6P8DUE5"/>
<gene>
    <name evidence="8" type="primary">LOC116207068</name>
</gene>
<reference evidence="8" key="2">
    <citation type="submission" date="2025-08" db="UniProtKB">
        <authorList>
            <consortium name="RefSeq"/>
        </authorList>
    </citation>
    <scope>IDENTIFICATION</scope>
    <source>
        <tissue evidence="8">Leaf</tissue>
    </source>
</reference>
<keyword evidence="5" id="KW-0539">Nucleus</keyword>
<evidence type="ECO:0000256" key="5">
    <source>
        <dbReference type="ARBA" id="ARBA00023242"/>
    </source>
</evidence>
<evidence type="ECO:0000313" key="7">
    <source>
        <dbReference type="Proteomes" id="UP000515151"/>
    </source>
</evidence>
<evidence type="ECO:0000256" key="2">
    <source>
        <dbReference type="ARBA" id="ARBA00023015"/>
    </source>
</evidence>
<dbReference type="OrthoDB" id="690068at2759"/>
<dbReference type="InterPro" id="IPR011598">
    <property type="entry name" value="bHLH_dom"/>
</dbReference>
<dbReference type="CDD" id="cd11393">
    <property type="entry name" value="bHLH_AtbHLH_like"/>
    <property type="match status" value="1"/>
</dbReference>